<evidence type="ECO:0000313" key="7">
    <source>
        <dbReference type="EMBL" id="MEQ2509704.1"/>
    </source>
</evidence>
<feature type="compositionally biased region" description="Basic and acidic residues" evidence="5">
    <location>
        <begin position="42"/>
        <end position="59"/>
    </location>
</feature>
<accession>A0ABV1G2S7</accession>
<evidence type="ECO:0000256" key="3">
    <source>
        <dbReference type="ARBA" id="ARBA00023054"/>
    </source>
</evidence>
<evidence type="ECO:0000313" key="8">
    <source>
        <dbReference type="Proteomes" id="UP001491552"/>
    </source>
</evidence>
<dbReference type="PANTHER" id="PTHR18921:SF2">
    <property type="entry name" value="THYROID RECEPTOR-INTERACTING PROTEIN 11"/>
    <property type="match status" value="1"/>
</dbReference>
<name>A0ABV1G2S7_9FIRM</name>
<keyword evidence="6" id="KW-0812">Transmembrane</keyword>
<dbReference type="RefSeq" id="WP_349134421.1">
    <property type="nucleotide sequence ID" value="NZ_JBBMFF010000033.1"/>
</dbReference>
<proteinExistence type="predicted"/>
<comment type="subcellular location">
    <subcellularLocation>
        <location evidence="1">Golgi apparatus</location>
    </subcellularLocation>
</comment>
<evidence type="ECO:0000256" key="5">
    <source>
        <dbReference type="SAM" id="MobiDB-lite"/>
    </source>
</evidence>
<keyword evidence="6" id="KW-1133">Transmembrane helix</keyword>
<gene>
    <name evidence="7" type="ORF">WMO66_00340</name>
</gene>
<protein>
    <recommendedName>
        <fullName evidence="9">Zinc ribbon domain-containing protein</fullName>
    </recommendedName>
</protein>
<evidence type="ECO:0000256" key="6">
    <source>
        <dbReference type="SAM" id="Phobius"/>
    </source>
</evidence>
<dbReference type="EMBL" id="JBBMFF010000033">
    <property type="protein sequence ID" value="MEQ2509704.1"/>
    <property type="molecule type" value="Genomic_DNA"/>
</dbReference>
<evidence type="ECO:0008006" key="9">
    <source>
        <dbReference type="Google" id="ProtNLM"/>
    </source>
</evidence>
<evidence type="ECO:0000256" key="2">
    <source>
        <dbReference type="ARBA" id="ARBA00023034"/>
    </source>
</evidence>
<keyword evidence="3 4" id="KW-0175">Coiled coil</keyword>
<organism evidence="7 8">
    <name type="scientific">Faecousia intestinalis</name>
    <dbReference type="NCBI Taxonomy" id="3133167"/>
    <lineage>
        <taxon>Bacteria</taxon>
        <taxon>Bacillati</taxon>
        <taxon>Bacillota</taxon>
        <taxon>Clostridia</taxon>
        <taxon>Eubacteriales</taxon>
        <taxon>Oscillospiraceae</taxon>
        <taxon>Faecousia</taxon>
    </lineage>
</organism>
<feature type="transmembrane region" description="Helical" evidence="6">
    <location>
        <begin position="70"/>
        <end position="96"/>
    </location>
</feature>
<keyword evidence="8" id="KW-1185">Reference proteome</keyword>
<dbReference type="Proteomes" id="UP001491552">
    <property type="component" value="Unassembled WGS sequence"/>
</dbReference>
<dbReference type="Gene3D" id="1.10.287.1490">
    <property type="match status" value="1"/>
</dbReference>
<reference evidence="7 8" key="1">
    <citation type="submission" date="2024-03" db="EMBL/GenBank/DDBJ databases">
        <title>Human intestinal bacterial collection.</title>
        <authorList>
            <person name="Pauvert C."/>
            <person name="Hitch T.C.A."/>
            <person name="Clavel T."/>
        </authorList>
    </citation>
    <scope>NUCLEOTIDE SEQUENCE [LARGE SCALE GENOMIC DNA]</scope>
    <source>
        <strain evidence="7 8">CLA-AA-H192</strain>
    </source>
</reference>
<dbReference type="PANTHER" id="PTHR18921">
    <property type="entry name" value="MYOSIN HEAVY CHAIN - RELATED"/>
    <property type="match status" value="1"/>
</dbReference>
<keyword evidence="6" id="KW-0472">Membrane</keyword>
<keyword evidence="2" id="KW-0333">Golgi apparatus</keyword>
<comment type="caution">
    <text evidence="7">The sequence shown here is derived from an EMBL/GenBank/DDBJ whole genome shotgun (WGS) entry which is preliminary data.</text>
</comment>
<feature type="region of interest" description="Disordered" evidence="5">
    <location>
        <begin position="41"/>
        <end position="65"/>
    </location>
</feature>
<evidence type="ECO:0000256" key="1">
    <source>
        <dbReference type="ARBA" id="ARBA00004555"/>
    </source>
</evidence>
<evidence type="ECO:0000256" key="4">
    <source>
        <dbReference type="SAM" id="Coils"/>
    </source>
</evidence>
<sequence length="270" mass="30526">MNCIRCGRRIAEGKTFCDECAGVVREPLPDSPYTSLHIALPKRTDQPRPVRKPVEQPEKKKPRSRRYHRMVRAIVSLALVCAVLAGCCAFGVYYYLTHYQRDRNRLRVQAEELDRQAASAAQTATELAEAQDDLAAAQEELASQARDIDRLEQQVNTYQMQGAQNEQSLRELQEENLRLVDENADYATQIDALNAQLSKLNSRVSTLQDSNAALQQKSAFFDAHVAFVENDGTDYYHNYSCSHFKKQSYWAYSVNLAIARGYTACPYCGG</sequence>
<feature type="coiled-coil region" evidence="4">
    <location>
        <begin position="96"/>
        <end position="217"/>
    </location>
</feature>